<dbReference type="Pfam" id="PF00496">
    <property type="entry name" value="SBP_bac_5"/>
    <property type="match status" value="1"/>
</dbReference>
<dbReference type="PROSITE" id="PS51257">
    <property type="entry name" value="PROKAR_LIPOPROTEIN"/>
    <property type="match status" value="1"/>
</dbReference>
<dbReference type="AlphaFoldDB" id="A0A7V2AWA8"/>
<dbReference type="InterPro" id="IPR000914">
    <property type="entry name" value="SBP_5_dom"/>
</dbReference>
<accession>A0A7V2AWA8</accession>
<dbReference type="GO" id="GO:0015833">
    <property type="term" value="P:peptide transport"/>
    <property type="evidence" value="ECO:0007669"/>
    <property type="project" value="TreeGrafter"/>
</dbReference>
<feature type="domain" description="Solute-binding protein family 5" evidence="5">
    <location>
        <begin position="70"/>
        <end position="258"/>
    </location>
</feature>
<sequence length="263" mass="28175">MTRHFLSITASLISALLIVSCGSGEGPDALRLALETEPTNLDPAFAVDYSSGWISSLIHSNLVRFEPDGTIVPDAASGWSISGDGLEYLFRVGGARFSDGRPVTAFDAERSLTRLIGPSTASPRWWVLEPVAGAPAFHAGRAARPGIEALDDSTLVIRLASPASHFLSLLAMPAAGIVSPREADSLGRDYGRKPLGSGPWRLVSWTSGDAMVLERNPFSRGAGSGPPKIEIRLIPETMTRIAEFEVGNLDILEIPPAELEFWR</sequence>
<keyword evidence="4" id="KW-0732">Signal</keyword>
<evidence type="ECO:0000259" key="5">
    <source>
        <dbReference type="Pfam" id="PF00496"/>
    </source>
</evidence>
<comment type="similarity">
    <text evidence="2">Belongs to the bacterial solute-binding protein 5 family.</text>
</comment>
<evidence type="ECO:0000256" key="3">
    <source>
        <dbReference type="ARBA" id="ARBA00022448"/>
    </source>
</evidence>
<keyword evidence="3" id="KW-0813">Transport</keyword>
<dbReference type="CDD" id="cd00995">
    <property type="entry name" value="PBP2_NikA_DppA_OppA_like"/>
    <property type="match status" value="1"/>
</dbReference>
<reference evidence="6" key="1">
    <citation type="journal article" date="2020" name="mSystems">
        <title>Genome- and Community-Level Interaction Insights into Carbon Utilization and Element Cycling Functions of Hydrothermarchaeota in Hydrothermal Sediment.</title>
        <authorList>
            <person name="Zhou Z."/>
            <person name="Liu Y."/>
            <person name="Xu W."/>
            <person name="Pan J."/>
            <person name="Luo Z.H."/>
            <person name="Li M."/>
        </authorList>
    </citation>
    <scope>NUCLEOTIDE SEQUENCE [LARGE SCALE GENOMIC DNA]</scope>
    <source>
        <strain evidence="6">SpSt-1233</strain>
    </source>
</reference>
<dbReference type="GO" id="GO:0030313">
    <property type="term" value="C:cell envelope"/>
    <property type="evidence" value="ECO:0007669"/>
    <property type="project" value="UniProtKB-SubCell"/>
</dbReference>
<dbReference type="Gene3D" id="3.40.190.10">
    <property type="entry name" value="Periplasmic binding protein-like II"/>
    <property type="match status" value="1"/>
</dbReference>
<gene>
    <name evidence="6" type="ORF">ENO08_08300</name>
</gene>
<dbReference type="SUPFAM" id="SSF53850">
    <property type="entry name" value="Periplasmic binding protein-like II"/>
    <property type="match status" value="1"/>
</dbReference>
<dbReference type="EMBL" id="DSEC01000599">
    <property type="protein sequence ID" value="HER44445.1"/>
    <property type="molecule type" value="Genomic_DNA"/>
</dbReference>
<feature type="non-terminal residue" evidence="6">
    <location>
        <position position="263"/>
    </location>
</feature>
<comment type="caution">
    <text evidence="6">The sequence shown here is derived from an EMBL/GenBank/DDBJ whole genome shotgun (WGS) entry which is preliminary data.</text>
</comment>
<dbReference type="Proteomes" id="UP000886069">
    <property type="component" value="Unassembled WGS sequence"/>
</dbReference>
<evidence type="ECO:0000313" key="6">
    <source>
        <dbReference type="EMBL" id="HER44445.1"/>
    </source>
</evidence>
<name>A0A7V2AWA8_UNCEI</name>
<dbReference type="PANTHER" id="PTHR30290">
    <property type="entry name" value="PERIPLASMIC BINDING COMPONENT OF ABC TRANSPORTER"/>
    <property type="match status" value="1"/>
</dbReference>
<dbReference type="GO" id="GO:1904680">
    <property type="term" value="F:peptide transmembrane transporter activity"/>
    <property type="evidence" value="ECO:0007669"/>
    <property type="project" value="TreeGrafter"/>
</dbReference>
<dbReference type="InterPro" id="IPR039424">
    <property type="entry name" value="SBP_5"/>
</dbReference>
<comment type="subcellular location">
    <subcellularLocation>
        <location evidence="1">Cell envelope</location>
    </subcellularLocation>
</comment>
<proteinExistence type="inferred from homology"/>
<evidence type="ECO:0000256" key="4">
    <source>
        <dbReference type="ARBA" id="ARBA00022729"/>
    </source>
</evidence>
<dbReference type="Gene3D" id="3.90.76.10">
    <property type="entry name" value="Dipeptide-binding Protein, Domain 1"/>
    <property type="match status" value="1"/>
</dbReference>
<evidence type="ECO:0000256" key="1">
    <source>
        <dbReference type="ARBA" id="ARBA00004196"/>
    </source>
</evidence>
<dbReference type="PANTHER" id="PTHR30290:SF10">
    <property type="entry name" value="PERIPLASMIC OLIGOPEPTIDE-BINDING PROTEIN-RELATED"/>
    <property type="match status" value="1"/>
</dbReference>
<organism evidence="6">
    <name type="scientific">Eiseniibacteriota bacterium</name>
    <dbReference type="NCBI Taxonomy" id="2212470"/>
    <lineage>
        <taxon>Bacteria</taxon>
        <taxon>Candidatus Eiseniibacteriota</taxon>
    </lineage>
</organism>
<evidence type="ECO:0000256" key="2">
    <source>
        <dbReference type="ARBA" id="ARBA00005695"/>
    </source>
</evidence>
<protein>
    <submittedName>
        <fullName evidence="6">ABC transporter substrate-binding protein</fullName>
    </submittedName>
</protein>